<gene>
    <name evidence="1" type="ORF">CR513_52253</name>
</gene>
<reference evidence="1" key="1">
    <citation type="submission" date="2018-05" db="EMBL/GenBank/DDBJ databases">
        <title>Draft genome of Mucuna pruriens seed.</title>
        <authorList>
            <person name="Nnadi N.E."/>
            <person name="Vos R."/>
            <person name="Hasami M.H."/>
            <person name="Devisetty U.K."/>
            <person name="Aguiy J.C."/>
        </authorList>
    </citation>
    <scope>NUCLEOTIDE SEQUENCE [LARGE SCALE GENOMIC DNA]</scope>
    <source>
        <strain evidence="1">JCA_2017</strain>
    </source>
</reference>
<sequence length="74" mass="8817">MKALDNSKREIFGNYKRKPYFGTLGNPKPYKEPIKKWCEKYKWPHMLKLITKVFSHGAVDDTHDNETSFKKLRS</sequence>
<dbReference type="AlphaFoldDB" id="A0A371ES02"/>
<proteinExistence type="predicted"/>
<evidence type="ECO:0000313" key="2">
    <source>
        <dbReference type="Proteomes" id="UP000257109"/>
    </source>
</evidence>
<accession>A0A371ES02</accession>
<organism evidence="1 2">
    <name type="scientific">Mucuna pruriens</name>
    <name type="common">Velvet bean</name>
    <name type="synonym">Dolichos pruriens</name>
    <dbReference type="NCBI Taxonomy" id="157652"/>
    <lineage>
        <taxon>Eukaryota</taxon>
        <taxon>Viridiplantae</taxon>
        <taxon>Streptophyta</taxon>
        <taxon>Embryophyta</taxon>
        <taxon>Tracheophyta</taxon>
        <taxon>Spermatophyta</taxon>
        <taxon>Magnoliopsida</taxon>
        <taxon>eudicotyledons</taxon>
        <taxon>Gunneridae</taxon>
        <taxon>Pentapetalae</taxon>
        <taxon>rosids</taxon>
        <taxon>fabids</taxon>
        <taxon>Fabales</taxon>
        <taxon>Fabaceae</taxon>
        <taxon>Papilionoideae</taxon>
        <taxon>50 kb inversion clade</taxon>
        <taxon>NPAAA clade</taxon>
        <taxon>indigoferoid/millettioid clade</taxon>
        <taxon>Phaseoleae</taxon>
        <taxon>Mucuna</taxon>
    </lineage>
</organism>
<dbReference type="Proteomes" id="UP000257109">
    <property type="component" value="Unassembled WGS sequence"/>
</dbReference>
<keyword evidence="2" id="KW-1185">Reference proteome</keyword>
<feature type="non-terminal residue" evidence="1">
    <location>
        <position position="1"/>
    </location>
</feature>
<name>A0A371ES02_MUCPR</name>
<dbReference type="EMBL" id="QJKJ01012418">
    <property type="protein sequence ID" value="RDX68729.1"/>
    <property type="molecule type" value="Genomic_DNA"/>
</dbReference>
<evidence type="ECO:0000313" key="1">
    <source>
        <dbReference type="EMBL" id="RDX68729.1"/>
    </source>
</evidence>
<comment type="caution">
    <text evidence="1">The sequence shown here is derived from an EMBL/GenBank/DDBJ whole genome shotgun (WGS) entry which is preliminary data.</text>
</comment>
<protein>
    <submittedName>
        <fullName evidence="1">Uncharacterized protein</fullName>
    </submittedName>
</protein>